<dbReference type="InterPro" id="IPR020103">
    <property type="entry name" value="PsdUridine_synth_cat_dom_sf"/>
</dbReference>
<dbReference type="Gene3D" id="3.30.2350.20">
    <property type="entry name" value="TruD, catalytic domain"/>
    <property type="match status" value="1"/>
</dbReference>
<dbReference type="PROSITE" id="PS01268">
    <property type="entry name" value="UPF0024"/>
    <property type="match status" value="1"/>
</dbReference>
<reference evidence="6" key="1">
    <citation type="journal article" date="2014" name="Int. J. Syst. Evol. Microbiol.">
        <title>Complete genome sequence of Corynebacterium casei LMG S-19264T (=DSM 44701T), isolated from a smear-ripened cheese.</title>
        <authorList>
            <consortium name="US DOE Joint Genome Institute (JGI-PGF)"/>
            <person name="Walter F."/>
            <person name="Albersmeier A."/>
            <person name="Kalinowski J."/>
            <person name="Ruckert C."/>
        </authorList>
    </citation>
    <scope>NUCLEOTIDE SEQUENCE</scope>
    <source>
        <strain evidence="6">KCTC 42731</strain>
    </source>
</reference>
<protein>
    <recommendedName>
        <fullName evidence="4">tRNA pseudouridine synthase D</fullName>
        <ecNumber evidence="4">5.4.99.27</ecNumber>
    </recommendedName>
    <alternativeName>
        <fullName evidence="4">tRNA pseudouridine(13) synthase</fullName>
    </alternativeName>
    <alternativeName>
        <fullName evidence="4">tRNA pseudouridylate synthase D</fullName>
    </alternativeName>
    <alternativeName>
        <fullName evidence="4">tRNA-uridine isomerase D</fullName>
    </alternativeName>
</protein>
<evidence type="ECO:0000313" key="7">
    <source>
        <dbReference type="Proteomes" id="UP000623842"/>
    </source>
</evidence>
<dbReference type="InterPro" id="IPR011760">
    <property type="entry name" value="PsdUridine_synth_TruD_insert"/>
</dbReference>
<evidence type="ECO:0000313" key="6">
    <source>
        <dbReference type="EMBL" id="GHF85823.1"/>
    </source>
</evidence>
<dbReference type="GO" id="GO:0160150">
    <property type="term" value="F:tRNA pseudouridine(13) synthase activity"/>
    <property type="evidence" value="ECO:0007669"/>
    <property type="project" value="UniProtKB-EC"/>
</dbReference>
<feature type="domain" description="TRUD" evidence="5">
    <location>
        <begin position="154"/>
        <end position="301"/>
    </location>
</feature>
<dbReference type="InterPro" id="IPR050170">
    <property type="entry name" value="TruD_pseudoU_synthase"/>
</dbReference>
<gene>
    <name evidence="4 6" type="primary">truD</name>
    <name evidence="6" type="ORF">GCM10017161_11800</name>
</gene>
<evidence type="ECO:0000256" key="1">
    <source>
        <dbReference type="ARBA" id="ARBA00007953"/>
    </source>
</evidence>
<keyword evidence="3 4" id="KW-0413">Isomerase</keyword>
<keyword evidence="2 4" id="KW-0819">tRNA processing</keyword>
<sequence>MSLPEFSYLFGQPNSTGDLRSSCADFKVFEQLPFEPSGEGEHLYIYLRKTGQNTQFVARALAKHFNVKDNCVSYAGLKDRHAVTEQWFGVHMPGGKNDDLTNLDVDGVEVLKAIRHNKKLKTGALTGNQFEITLRNCTDLTALQQRWHLVSHHGVPNYFGEQRFGIQGNNLVQARAMFDGKKIRDKNKRSMYLSAARSLIFNHMISERIDNSCFEVIQIGDVLMLSGSQSVFKVEQQDDSLTTRLQEGDLDITAPMWGKGNLLTFESVAQMEQRVAHNHQELCQGLDKFGLKQERRRIRLLPSNTSMTVDENDHSVVLSFFLPAGSFATSILREVVKYTDLTNQPTEQP</sequence>
<dbReference type="InterPro" id="IPR020119">
    <property type="entry name" value="PsdUridine_synth_TruD_CS"/>
</dbReference>
<dbReference type="InterPro" id="IPR001656">
    <property type="entry name" value="PsdUridine_synth_TruD"/>
</dbReference>
<proteinExistence type="inferred from homology"/>
<evidence type="ECO:0000256" key="4">
    <source>
        <dbReference type="HAMAP-Rule" id="MF_01082"/>
    </source>
</evidence>
<comment type="function">
    <text evidence="4">Responsible for synthesis of pseudouridine from uracil-13 in transfer RNAs.</text>
</comment>
<feature type="active site" description="Nucleophile" evidence="4">
    <location>
        <position position="79"/>
    </location>
</feature>
<dbReference type="SUPFAM" id="SSF55120">
    <property type="entry name" value="Pseudouridine synthase"/>
    <property type="match status" value="1"/>
</dbReference>
<keyword evidence="7" id="KW-1185">Reference proteome</keyword>
<dbReference type="EMBL" id="BNCK01000002">
    <property type="protein sequence ID" value="GHF85823.1"/>
    <property type="molecule type" value="Genomic_DNA"/>
</dbReference>
<dbReference type="Proteomes" id="UP000623842">
    <property type="component" value="Unassembled WGS sequence"/>
</dbReference>
<dbReference type="InterPro" id="IPR042214">
    <property type="entry name" value="TruD_catalytic"/>
</dbReference>
<dbReference type="Pfam" id="PF01142">
    <property type="entry name" value="TruD"/>
    <property type="match status" value="2"/>
</dbReference>
<dbReference type="EC" id="5.4.99.27" evidence="4"/>
<dbReference type="AlphaFoldDB" id="A0A919BE88"/>
<dbReference type="HAMAP" id="MF_01082">
    <property type="entry name" value="TruD"/>
    <property type="match status" value="1"/>
</dbReference>
<evidence type="ECO:0000256" key="2">
    <source>
        <dbReference type="ARBA" id="ARBA00022694"/>
    </source>
</evidence>
<dbReference type="Gene3D" id="3.30.2340.10">
    <property type="entry name" value="TruD, insertion domain"/>
    <property type="match status" value="1"/>
</dbReference>
<dbReference type="GO" id="GO:0031119">
    <property type="term" value="P:tRNA pseudouridine synthesis"/>
    <property type="evidence" value="ECO:0007669"/>
    <property type="project" value="UniProtKB-UniRule"/>
</dbReference>
<organism evidence="6 7">
    <name type="scientific">Thalassotalea marina</name>
    <dbReference type="NCBI Taxonomy" id="1673741"/>
    <lineage>
        <taxon>Bacteria</taxon>
        <taxon>Pseudomonadati</taxon>
        <taxon>Pseudomonadota</taxon>
        <taxon>Gammaproteobacteria</taxon>
        <taxon>Alteromonadales</taxon>
        <taxon>Colwelliaceae</taxon>
        <taxon>Thalassotalea</taxon>
    </lineage>
</organism>
<dbReference type="PROSITE" id="PS50984">
    <property type="entry name" value="TRUD"/>
    <property type="match status" value="1"/>
</dbReference>
<comment type="catalytic activity">
    <reaction evidence="4">
        <text>uridine(13) in tRNA = pseudouridine(13) in tRNA</text>
        <dbReference type="Rhea" id="RHEA:42540"/>
        <dbReference type="Rhea" id="RHEA-COMP:10105"/>
        <dbReference type="Rhea" id="RHEA-COMP:10106"/>
        <dbReference type="ChEBI" id="CHEBI:65314"/>
        <dbReference type="ChEBI" id="CHEBI:65315"/>
        <dbReference type="EC" id="5.4.99.27"/>
    </reaction>
</comment>
<dbReference type="CDD" id="cd02575">
    <property type="entry name" value="PseudoU_synth_EcTruD"/>
    <property type="match status" value="1"/>
</dbReference>
<dbReference type="GO" id="GO:0005829">
    <property type="term" value="C:cytosol"/>
    <property type="evidence" value="ECO:0007669"/>
    <property type="project" value="TreeGrafter"/>
</dbReference>
<evidence type="ECO:0000259" key="5">
    <source>
        <dbReference type="PROSITE" id="PS50984"/>
    </source>
</evidence>
<dbReference type="RefSeq" id="WP_189768240.1">
    <property type="nucleotide sequence ID" value="NZ_BNCK01000002.1"/>
</dbReference>
<evidence type="ECO:0000256" key="3">
    <source>
        <dbReference type="ARBA" id="ARBA00023235"/>
    </source>
</evidence>
<dbReference type="GO" id="GO:0003723">
    <property type="term" value="F:RNA binding"/>
    <property type="evidence" value="ECO:0007669"/>
    <property type="project" value="InterPro"/>
</dbReference>
<dbReference type="PANTHER" id="PTHR47811:SF1">
    <property type="entry name" value="TRNA PSEUDOURIDINE SYNTHASE D"/>
    <property type="match status" value="1"/>
</dbReference>
<dbReference type="PANTHER" id="PTHR47811">
    <property type="entry name" value="TRNA PSEUDOURIDINE SYNTHASE D"/>
    <property type="match status" value="1"/>
</dbReference>
<comment type="caution">
    <text evidence="6">The sequence shown here is derived from an EMBL/GenBank/DDBJ whole genome shotgun (WGS) entry which is preliminary data.</text>
</comment>
<comment type="similarity">
    <text evidence="1 4">Belongs to the pseudouridine synthase TruD family.</text>
</comment>
<reference evidence="6" key="2">
    <citation type="submission" date="2020-09" db="EMBL/GenBank/DDBJ databases">
        <authorList>
            <person name="Sun Q."/>
            <person name="Kim S."/>
        </authorList>
    </citation>
    <scope>NUCLEOTIDE SEQUENCE</scope>
    <source>
        <strain evidence="6">KCTC 42731</strain>
    </source>
</reference>
<name>A0A919BE88_9GAMM</name>
<accession>A0A919BE88</accession>
<dbReference type="InterPro" id="IPR043165">
    <property type="entry name" value="TruD_insert_sf"/>
</dbReference>